<dbReference type="InterPro" id="IPR029044">
    <property type="entry name" value="Nucleotide-diphossugar_trans"/>
</dbReference>
<evidence type="ECO:0000256" key="6">
    <source>
        <dbReference type="ARBA" id="ARBA00023277"/>
    </source>
</evidence>
<dbReference type="Gene3D" id="3.40.50.1000">
    <property type="entry name" value="HAD superfamily/HAD-like"/>
    <property type="match status" value="1"/>
</dbReference>
<dbReference type="AlphaFoldDB" id="A0A1G2QW29"/>
<dbReference type="InterPro" id="IPR036412">
    <property type="entry name" value="HAD-like_sf"/>
</dbReference>
<dbReference type="SUPFAM" id="SSF56784">
    <property type="entry name" value="HAD-like"/>
    <property type="match status" value="1"/>
</dbReference>
<evidence type="ECO:0000256" key="4">
    <source>
        <dbReference type="ARBA" id="ARBA00022723"/>
    </source>
</evidence>
<dbReference type="GO" id="GO:0016791">
    <property type="term" value="F:phosphatase activity"/>
    <property type="evidence" value="ECO:0007669"/>
    <property type="project" value="InterPro"/>
</dbReference>
<name>A0A1G2QW29_9BACT</name>
<dbReference type="PANTHER" id="PTHR42891:SF1">
    <property type="entry name" value="D-GLYCERO-BETA-D-MANNO-HEPTOSE-1,7-BISPHOSPHATE 7-PHOSPHATASE"/>
    <property type="match status" value="1"/>
</dbReference>
<keyword evidence="3" id="KW-0963">Cytoplasm</keyword>
<dbReference type="Gene3D" id="3.90.550.10">
    <property type="entry name" value="Spore Coat Polysaccharide Biosynthesis Protein SpsA, Chain A"/>
    <property type="match status" value="1"/>
</dbReference>
<evidence type="ECO:0000259" key="8">
    <source>
        <dbReference type="Pfam" id="PF00483"/>
    </source>
</evidence>
<dbReference type="CDD" id="cd07503">
    <property type="entry name" value="HAD_HisB-N"/>
    <property type="match status" value="1"/>
</dbReference>
<keyword evidence="4" id="KW-0479">Metal-binding</keyword>
<dbReference type="GO" id="GO:0046872">
    <property type="term" value="F:metal ion binding"/>
    <property type="evidence" value="ECO:0007669"/>
    <property type="project" value="UniProtKB-KW"/>
</dbReference>
<keyword evidence="5" id="KW-0378">Hydrolase</keyword>
<dbReference type="Pfam" id="PF13242">
    <property type="entry name" value="Hydrolase_like"/>
    <property type="match status" value="1"/>
</dbReference>
<evidence type="ECO:0000256" key="7">
    <source>
        <dbReference type="ARBA" id="ARBA00031828"/>
    </source>
</evidence>
<dbReference type="InterPro" id="IPR023214">
    <property type="entry name" value="HAD_sf"/>
</dbReference>
<dbReference type="Proteomes" id="UP000178170">
    <property type="component" value="Unassembled WGS sequence"/>
</dbReference>
<dbReference type="InterPro" id="IPR006543">
    <property type="entry name" value="Histidinol-phos"/>
</dbReference>
<dbReference type="InterPro" id="IPR005835">
    <property type="entry name" value="NTP_transferase_dom"/>
</dbReference>
<feature type="domain" description="Nucleotidyl transferase" evidence="8">
    <location>
        <begin position="2"/>
        <end position="233"/>
    </location>
</feature>
<dbReference type="EMBL" id="MHTS01000007">
    <property type="protein sequence ID" value="OHA64800.1"/>
    <property type="molecule type" value="Genomic_DNA"/>
</dbReference>
<protein>
    <recommendedName>
        <fullName evidence="7">D,D-heptose 1,7-bisphosphate phosphatase</fullName>
    </recommendedName>
</protein>
<comment type="caution">
    <text evidence="9">The sequence shown here is derived from an EMBL/GenBank/DDBJ whole genome shotgun (WGS) entry which is preliminary data.</text>
</comment>
<comment type="subcellular location">
    <subcellularLocation>
        <location evidence="1">Cytoplasm</location>
    </subcellularLocation>
</comment>
<dbReference type="SUPFAM" id="SSF53448">
    <property type="entry name" value="Nucleotide-diphospho-sugar transferases"/>
    <property type="match status" value="1"/>
</dbReference>
<dbReference type="InterPro" id="IPR004446">
    <property type="entry name" value="Heptose_bisP_phosphatase"/>
</dbReference>
<sequence length="433" mass="48594">MKAVILAGGKGTRLAPVVGPNTPKALAIIGGAPIIEHQLRFLQENGVREVWVLLGHLGSAVQRFLEQKEWGVVLHYKQEKQPRGTAGALRQLQNEIQEDFLVLAGDVMVNFDAQRFLRWHKEKGGILSVVVHPNDHPLDSDLVEVDEQGKVLSLLQRPHPDDLIFRNLSIAAVYVCSPKIFAYIPDAEKTDMERDILPQLLQARESMYAYTTPEYIKDMGTPERLEQVRRDYASGKIVRLNLTNERRAIFLDRDGVLNEEVDQLSKIEDFKMYDFAAEAVKKINDTDFMAIIVSNQPMVAKGFMSEKDAQEIQKKLETELGKKGAKIDAAYYCFHHPEKGFEGERKELKIECECRKPKPGLLLRAQKDFNLNLHESYMVGDQTADILAGKNAGCKTVLVQTGYAGEDAKYEAKPDFTAANVLAAVETATSLSR</sequence>
<dbReference type="GO" id="GO:0005975">
    <property type="term" value="P:carbohydrate metabolic process"/>
    <property type="evidence" value="ECO:0007669"/>
    <property type="project" value="InterPro"/>
</dbReference>
<gene>
    <name evidence="9" type="ORF">A2843_00690</name>
</gene>
<dbReference type="NCBIfam" id="TIGR01662">
    <property type="entry name" value="HAD-SF-IIIA"/>
    <property type="match status" value="1"/>
</dbReference>
<evidence type="ECO:0000256" key="2">
    <source>
        <dbReference type="ARBA" id="ARBA00005628"/>
    </source>
</evidence>
<dbReference type="InterPro" id="IPR006549">
    <property type="entry name" value="HAD-SF_hydro_IIIA"/>
</dbReference>
<proteinExistence type="inferred from homology"/>
<accession>A0A1G2QW29</accession>
<comment type="similarity">
    <text evidence="2">Belongs to the GmhB family.</text>
</comment>
<evidence type="ECO:0000256" key="1">
    <source>
        <dbReference type="ARBA" id="ARBA00004496"/>
    </source>
</evidence>
<reference evidence="9 10" key="1">
    <citation type="journal article" date="2016" name="Nat. Commun.">
        <title>Thousands of microbial genomes shed light on interconnected biogeochemical processes in an aquifer system.</title>
        <authorList>
            <person name="Anantharaman K."/>
            <person name="Brown C.T."/>
            <person name="Hug L.A."/>
            <person name="Sharon I."/>
            <person name="Castelle C.J."/>
            <person name="Probst A.J."/>
            <person name="Thomas B.C."/>
            <person name="Singh A."/>
            <person name="Wilkins M.J."/>
            <person name="Karaoz U."/>
            <person name="Brodie E.L."/>
            <person name="Williams K.H."/>
            <person name="Hubbard S.S."/>
            <person name="Banfield J.F."/>
        </authorList>
    </citation>
    <scope>NUCLEOTIDE SEQUENCE [LARGE SCALE GENOMIC DNA]</scope>
</reference>
<dbReference type="GO" id="GO:0005737">
    <property type="term" value="C:cytoplasm"/>
    <property type="evidence" value="ECO:0007669"/>
    <property type="project" value="UniProtKB-SubCell"/>
</dbReference>
<evidence type="ECO:0000313" key="10">
    <source>
        <dbReference type="Proteomes" id="UP000178170"/>
    </source>
</evidence>
<dbReference type="NCBIfam" id="TIGR01656">
    <property type="entry name" value="Histidinol-ppas"/>
    <property type="match status" value="1"/>
</dbReference>
<evidence type="ECO:0000256" key="3">
    <source>
        <dbReference type="ARBA" id="ARBA00022490"/>
    </source>
</evidence>
<dbReference type="PANTHER" id="PTHR42891">
    <property type="entry name" value="D-GLYCERO-BETA-D-MANNO-HEPTOSE-1,7-BISPHOSPHATE 7-PHOSPHATASE"/>
    <property type="match status" value="1"/>
</dbReference>
<evidence type="ECO:0000313" key="9">
    <source>
        <dbReference type="EMBL" id="OHA64800.1"/>
    </source>
</evidence>
<keyword evidence="6" id="KW-0119">Carbohydrate metabolism</keyword>
<organism evidence="9 10">
    <name type="scientific">Candidatus Wildermuthbacteria bacterium RIFCSPHIGHO2_01_FULL_48_27b</name>
    <dbReference type="NCBI Taxonomy" id="1802447"/>
    <lineage>
        <taxon>Bacteria</taxon>
        <taxon>Candidatus Wildermuthiibacteriota</taxon>
    </lineage>
</organism>
<dbReference type="CDD" id="cd04181">
    <property type="entry name" value="NTP_transferase"/>
    <property type="match status" value="1"/>
</dbReference>
<evidence type="ECO:0000256" key="5">
    <source>
        <dbReference type="ARBA" id="ARBA00022801"/>
    </source>
</evidence>
<dbReference type="Pfam" id="PF00483">
    <property type="entry name" value="NTP_transferase"/>
    <property type="match status" value="1"/>
</dbReference>